<dbReference type="AlphaFoldDB" id="A0A5E7E5Y4"/>
<sequence length="262" mass="28612">MLNQNELDLAIDLLCGTAEAMGVTLSPNAAAIMAVDLSEHPLGLIEKALKACRKEVRGKLTMSDILSRIEAADGRPDKDEAWAIALASNDEFDTVVMTDEIQIALGAARPVLNLGDKVGARMAFINAYERLVTQARTETKSVNWHVSIGFDANRRVEAVTAAVQMQRIPQERGRLYLADLSHEPITEDGRALAGLITGTVVKPTPAIREKLKGIKASMLEMRTASDERKKEAREKAEREFAARRAFLSQQAIAALAKENAHV</sequence>
<dbReference type="Pfam" id="PF02969">
    <property type="entry name" value="TAF"/>
    <property type="match status" value="1"/>
</dbReference>
<protein>
    <recommendedName>
        <fullName evidence="1">TATA box binding protein associated factor (TAF) histone-like fold domain-containing protein</fullName>
    </recommendedName>
</protein>
<evidence type="ECO:0000313" key="3">
    <source>
        <dbReference type="Proteomes" id="UP000379480"/>
    </source>
</evidence>
<evidence type="ECO:0000259" key="1">
    <source>
        <dbReference type="Pfam" id="PF02969"/>
    </source>
</evidence>
<accession>A0A5E7E5Y4</accession>
<dbReference type="Proteomes" id="UP000379480">
    <property type="component" value="Unassembled WGS sequence"/>
</dbReference>
<evidence type="ECO:0000313" key="2">
    <source>
        <dbReference type="EMBL" id="VVO22105.1"/>
    </source>
</evidence>
<dbReference type="EMBL" id="CABVHY010000023">
    <property type="protein sequence ID" value="VVO22105.1"/>
    <property type="molecule type" value="Genomic_DNA"/>
</dbReference>
<feature type="domain" description="TATA box binding protein associated factor (TAF) histone-like fold" evidence="1">
    <location>
        <begin position="18"/>
        <end position="65"/>
    </location>
</feature>
<dbReference type="OrthoDB" id="8611426at2"/>
<reference evidence="2 3" key="1">
    <citation type="submission" date="2019-09" db="EMBL/GenBank/DDBJ databases">
        <authorList>
            <person name="Chandra G."/>
            <person name="Truman W A."/>
        </authorList>
    </citation>
    <scope>NUCLEOTIDE SEQUENCE [LARGE SCALE GENOMIC DNA]</scope>
    <source>
        <strain evidence="2">PS723</strain>
    </source>
</reference>
<dbReference type="InterPro" id="IPR004823">
    <property type="entry name" value="TAF_TATA-bd_Histone-like_dom"/>
</dbReference>
<gene>
    <name evidence="2" type="ORF">PS723_04294</name>
</gene>
<dbReference type="RefSeq" id="WP_150805620.1">
    <property type="nucleotide sequence ID" value="NZ_CABVHY010000023.1"/>
</dbReference>
<organism evidence="2 3">
    <name type="scientific">Pseudomonas fluorescens</name>
    <dbReference type="NCBI Taxonomy" id="294"/>
    <lineage>
        <taxon>Bacteria</taxon>
        <taxon>Pseudomonadati</taxon>
        <taxon>Pseudomonadota</taxon>
        <taxon>Gammaproteobacteria</taxon>
        <taxon>Pseudomonadales</taxon>
        <taxon>Pseudomonadaceae</taxon>
        <taxon>Pseudomonas</taxon>
    </lineage>
</organism>
<name>A0A5E7E5Y4_PSEFL</name>
<proteinExistence type="predicted"/>